<dbReference type="SUPFAM" id="SSF69572">
    <property type="entry name" value="Activating enzymes of the ubiquitin-like proteins"/>
    <property type="match status" value="1"/>
</dbReference>
<dbReference type="Proteomes" id="UP000013827">
    <property type="component" value="Unassembled WGS sequence"/>
</dbReference>
<reference evidence="3" key="1">
    <citation type="journal article" date="2013" name="Nature">
        <title>Pan genome of the phytoplankton Emiliania underpins its global distribution.</title>
        <authorList>
            <person name="Read B.A."/>
            <person name="Kegel J."/>
            <person name="Klute M.J."/>
            <person name="Kuo A."/>
            <person name="Lefebvre S.C."/>
            <person name="Maumus F."/>
            <person name="Mayer C."/>
            <person name="Miller J."/>
            <person name="Monier A."/>
            <person name="Salamov A."/>
            <person name="Young J."/>
            <person name="Aguilar M."/>
            <person name="Claverie J.M."/>
            <person name="Frickenhaus S."/>
            <person name="Gonzalez K."/>
            <person name="Herman E.K."/>
            <person name="Lin Y.C."/>
            <person name="Napier J."/>
            <person name="Ogata H."/>
            <person name="Sarno A.F."/>
            <person name="Shmutz J."/>
            <person name="Schroeder D."/>
            <person name="de Vargas C."/>
            <person name="Verret F."/>
            <person name="von Dassow P."/>
            <person name="Valentin K."/>
            <person name="Van de Peer Y."/>
            <person name="Wheeler G."/>
            <person name="Dacks J.B."/>
            <person name="Delwiche C.F."/>
            <person name="Dyhrman S.T."/>
            <person name="Glockner G."/>
            <person name="John U."/>
            <person name="Richards T."/>
            <person name="Worden A.Z."/>
            <person name="Zhang X."/>
            <person name="Grigoriev I.V."/>
            <person name="Allen A.E."/>
            <person name="Bidle K."/>
            <person name="Borodovsky M."/>
            <person name="Bowler C."/>
            <person name="Brownlee C."/>
            <person name="Cock J.M."/>
            <person name="Elias M."/>
            <person name="Gladyshev V.N."/>
            <person name="Groth M."/>
            <person name="Guda C."/>
            <person name="Hadaegh A."/>
            <person name="Iglesias-Rodriguez M.D."/>
            <person name="Jenkins J."/>
            <person name="Jones B.M."/>
            <person name="Lawson T."/>
            <person name="Leese F."/>
            <person name="Lindquist E."/>
            <person name="Lobanov A."/>
            <person name="Lomsadze A."/>
            <person name="Malik S.B."/>
            <person name="Marsh M.E."/>
            <person name="Mackinder L."/>
            <person name="Mock T."/>
            <person name="Mueller-Roeber B."/>
            <person name="Pagarete A."/>
            <person name="Parker M."/>
            <person name="Probert I."/>
            <person name="Quesneville H."/>
            <person name="Raines C."/>
            <person name="Rensing S.A."/>
            <person name="Riano-Pachon D.M."/>
            <person name="Richier S."/>
            <person name="Rokitta S."/>
            <person name="Shiraiwa Y."/>
            <person name="Soanes D.M."/>
            <person name="van der Giezen M."/>
            <person name="Wahlund T.M."/>
            <person name="Williams B."/>
            <person name="Wilson W."/>
            <person name="Wolfe G."/>
            <person name="Wurch L.L."/>
        </authorList>
    </citation>
    <scope>NUCLEOTIDE SEQUENCE</scope>
</reference>
<evidence type="ECO:0000259" key="1">
    <source>
        <dbReference type="SMART" id="SM00985"/>
    </source>
</evidence>
<dbReference type="eggNOG" id="KOG2012">
    <property type="taxonomic scope" value="Eukaryota"/>
</dbReference>
<reference evidence="2" key="2">
    <citation type="submission" date="2024-10" db="UniProtKB">
        <authorList>
            <consortium name="EnsemblProtists"/>
        </authorList>
    </citation>
    <scope>IDENTIFICATION</scope>
</reference>
<dbReference type="SMART" id="SM00985">
    <property type="entry name" value="UBA_e1_C"/>
    <property type="match status" value="1"/>
</dbReference>
<dbReference type="InterPro" id="IPR035985">
    <property type="entry name" value="Ubiquitin-activating_enz"/>
</dbReference>
<sequence length="138" mass="14846">MTITSIAGKILPALATTTAAVSGLASLELLKLLQPDKPLSDFQNGFVNLALPLLAFSAPLAAPRHVFGREGITWTMWDHIMVDEGREITLDELRLLFSQRYGLEVSTVAYGASLFYVGGREVGRHGLPLSQLANALPG</sequence>
<evidence type="ECO:0000313" key="3">
    <source>
        <dbReference type="Proteomes" id="UP000013827"/>
    </source>
</evidence>
<feature type="domain" description="Ubiquitin-activating enzyme E1 C-terminal" evidence="1">
    <location>
        <begin position="42"/>
        <end position="138"/>
    </location>
</feature>
<dbReference type="AlphaFoldDB" id="A0A0D3KHJ4"/>
<dbReference type="InterPro" id="IPR018965">
    <property type="entry name" value="Ub-activating_enz_E1_C"/>
</dbReference>
<dbReference type="GeneID" id="17280497"/>
<dbReference type="STRING" id="2903.R1FP98"/>
<dbReference type="EnsemblProtists" id="EOD35229">
    <property type="protein sequence ID" value="EOD35229"/>
    <property type="gene ID" value="EMIHUDRAFT_227518"/>
</dbReference>
<dbReference type="PaxDb" id="2903-EOD35229"/>
<dbReference type="KEGG" id="ehx:EMIHUDRAFT_227518"/>
<organism evidence="2 3">
    <name type="scientific">Emiliania huxleyi (strain CCMP1516)</name>
    <dbReference type="NCBI Taxonomy" id="280463"/>
    <lineage>
        <taxon>Eukaryota</taxon>
        <taxon>Haptista</taxon>
        <taxon>Haptophyta</taxon>
        <taxon>Prymnesiophyceae</taxon>
        <taxon>Isochrysidales</taxon>
        <taxon>Noelaerhabdaceae</taxon>
        <taxon>Emiliania</taxon>
    </lineage>
</organism>
<accession>A0A0D3KHJ4</accession>
<dbReference type="HOGENOM" id="CLU_154196_0_0_1"/>
<dbReference type="Pfam" id="PF09358">
    <property type="entry name" value="E1_UFD"/>
    <property type="match status" value="1"/>
</dbReference>
<dbReference type="RefSeq" id="XP_005787658.1">
    <property type="nucleotide sequence ID" value="XM_005787601.1"/>
</dbReference>
<evidence type="ECO:0000313" key="2">
    <source>
        <dbReference type="EnsemblProtists" id="EOD35229"/>
    </source>
</evidence>
<proteinExistence type="predicted"/>
<dbReference type="Gene3D" id="3.40.50.720">
    <property type="entry name" value="NAD(P)-binding Rossmann-like Domain"/>
    <property type="match status" value="1"/>
</dbReference>
<dbReference type="GO" id="GO:0008641">
    <property type="term" value="F:ubiquitin-like modifier activating enzyme activity"/>
    <property type="evidence" value="ECO:0007669"/>
    <property type="project" value="InterPro"/>
</dbReference>
<protein>
    <recommendedName>
        <fullName evidence="1">Ubiquitin-activating enzyme E1 C-terminal domain-containing protein</fullName>
    </recommendedName>
</protein>
<keyword evidence="3" id="KW-1185">Reference proteome</keyword>
<name>A0A0D3KHJ4_EMIH1</name>